<dbReference type="EMBL" id="JBHFNS010000084">
    <property type="protein sequence ID" value="MFB2938101.1"/>
    <property type="molecule type" value="Genomic_DNA"/>
</dbReference>
<name>A0ABV4YHX9_9CYAN</name>
<dbReference type="RefSeq" id="WP_413259586.1">
    <property type="nucleotide sequence ID" value="NZ_JBHFNS010000084.1"/>
</dbReference>
<gene>
    <name evidence="1" type="ORF">ACE1B6_22870</name>
</gene>
<evidence type="ECO:0000313" key="1">
    <source>
        <dbReference type="EMBL" id="MFB2938101.1"/>
    </source>
</evidence>
<organism evidence="1 2">
    <name type="scientific">Floridaenema fluviatile BLCC-F154</name>
    <dbReference type="NCBI Taxonomy" id="3153640"/>
    <lineage>
        <taxon>Bacteria</taxon>
        <taxon>Bacillati</taxon>
        <taxon>Cyanobacteriota</taxon>
        <taxon>Cyanophyceae</taxon>
        <taxon>Oscillatoriophycideae</taxon>
        <taxon>Aerosakkonematales</taxon>
        <taxon>Aerosakkonemataceae</taxon>
        <taxon>Floridanema</taxon>
        <taxon>Floridanema fluviatile</taxon>
    </lineage>
</organism>
<comment type="caution">
    <text evidence="1">The sequence shown here is derived from an EMBL/GenBank/DDBJ whole genome shotgun (WGS) entry which is preliminary data.</text>
</comment>
<protein>
    <submittedName>
        <fullName evidence="1">Uncharacterized protein</fullName>
    </submittedName>
</protein>
<sequence>MNRLNFLPNYLPYQGELTWKNLAFNANLQEFAGRVNWISELANTGEISPEESFNQIELLWEKLTLSKEQLGIGGAR</sequence>
<dbReference type="Pfam" id="PF23856">
    <property type="entry name" value="DUF7219"/>
    <property type="match status" value="1"/>
</dbReference>
<dbReference type="InterPro" id="IPR055643">
    <property type="entry name" value="DUF7219"/>
</dbReference>
<dbReference type="Proteomes" id="UP001576776">
    <property type="component" value="Unassembled WGS sequence"/>
</dbReference>
<keyword evidence="2" id="KW-1185">Reference proteome</keyword>
<evidence type="ECO:0000313" key="2">
    <source>
        <dbReference type="Proteomes" id="UP001576776"/>
    </source>
</evidence>
<proteinExistence type="predicted"/>
<reference evidence="1 2" key="1">
    <citation type="submission" date="2024-09" db="EMBL/GenBank/DDBJ databases">
        <title>Floridaenema gen nov. (Aerosakkonemataceae, Aerosakkonematales ord. nov., Cyanobacteria) from benthic tropical and subtropical fresh waters, with the description of four new species.</title>
        <authorList>
            <person name="Moretto J.A."/>
            <person name="Berthold D.E."/>
            <person name="Lefler F.W."/>
            <person name="Huang I.-S."/>
            <person name="Laughinghouse H. IV."/>
        </authorList>
    </citation>
    <scope>NUCLEOTIDE SEQUENCE [LARGE SCALE GENOMIC DNA]</scope>
    <source>
        <strain evidence="1 2">BLCC-F154</strain>
    </source>
</reference>
<accession>A0ABV4YHX9</accession>